<comment type="subcellular location">
    <subcellularLocation>
        <location evidence="1">Cell membrane</location>
        <topology evidence="1">Multi-pass membrane protein</topology>
    </subcellularLocation>
</comment>
<evidence type="ECO:0000256" key="4">
    <source>
        <dbReference type="ARBA" id="ARBA00022989"/>
    </source>
</evidence>
<feature type="transmembrane region" description="Helical" evidence="6">
    <location>
        <begin position="259"/>
        <end position="277"/>
    </location>
</feature>
<evidence type="ECO:0008006" key="9">
    <source>
        <dbReference type="Google" id="ProtNLM"/>
    </source>
</evidence>
<proteinExistence type="predicted"/>
<feature type="transmembrane region" description="Helical" evidence="6">
    <location>
        <begin position="118"/>
        <end position="139"/>
    </location>
</feature>
<feature type="transmembrane region" description="Helical" evidence="6">
    <location>
        <begin position="333"/>
        <end position="354"/>
    </location>
</feature>
<evidence type="ECO:0000256" key="3">
    <source>
        <dbReference type="ARBA" id="ARBA00022692"/>
    </source>
</evidence>
<feature type="transmembrane region" description="Helical" evidence="6">
    <location>
        <begin position="145"/>
        <end position="167"/>
    </location>
</feature>
<dbReference type="Pfam" id="PF01943">
    <property type="entry name" value="Polysacc_synt"/>
    <property type="match status" value="1"/>
</dbReference>
<accession>A0ABV0EIF3</accession>
<feature type="transmembrane region" description="Helical" evidence="6">
    <location>
        <begin position="374"/>
        <end position="402"/>
    </location>
</feature>
<evidence type="ECO:0000256" key="6">
    <source>
        <dbReference type="SAM" id="Phobius"/>
    </source>
</evidence>
<keyword evidence="4 6" id="KW-1133">Transmembrane helix</keyword>
<gene>
    <name evidence="7" type="ORF">JZO67_000324</name>
</gene>
<sequence>MMNQYKKLVNDSLILAIGSFGSKLITFFLVGFYTYYLTTAEYGMADLLLNSINLALPIVSLSISEGVLRFTLDSNQQQEKEKLLHTALKINSWGIGMIGVILLGSYFLIGSGGLSSEIWLFSFCLLVLQSFQLILMQYIKGMGKLKVYAANGILLSLLTLLFGFLLFRRMQDKLTAYFCSLALANGLSLIFLLGNASLRTWPTKANCLNKDQTRQLIKYSLPLIPNSAMWWVLTTSSRFIMTFFLGVASNGMYAAASKVPNLLSVVGSIFLQAWQLSAVENHRKKNASVFAQRVFNYYSTLLIVFSSCILLFLDPLASILLSKDFYYAKAYIPLLLISNFFSCISGFFGTTYIVVKKTHGVLTTSLVGAGINLIASWLLIPFIGINGASLASALGFFVIFYLRKRQTRQLTKSQLSTKRMNGQVILLLLQIGLLYWSPVTKGATVLLQVLLLIFMGLIGIVYQPVRKE</sequence>
<organism evidence="7 8">
    <name type="scientific">Candidatus Enterococcus ferrettii</name>
    <dbReference type="NCBI Taxonomy" id="2815324"/>
    <lineage>
        <taxon>Bacteria</taxon>
        <taxon>Bacillati</taxon>
        <taxon>Bacillota</taxon>
        <taxon>Bacilli</taxon>
        <taxon>Lactobacillales</taxon>
        <taxon>Enterococcaceae</taxon>
        <taxon>Enterococcus</taxon>
    </lineage>
</organism>
<dbReference type="Proteomes" id="UP000664357">
    <property type="component" value="Unassembled WGS sequence"/>
</dbReference>
<dbReference type="InterPro" id="IPR002797">
    <property type="entry name" value="Polysacc_synth"/>
</dbReference>
<feature type="transmembrane region" description="Helical" evidence="6">
    <location>
        <begin position="422"/>
        <end position="439"/>
    </location>
</feature>
<evidence type="ECO:0000256" key="5">
    <source>
        <dbReference type="ARBA" id="ARBA00023136"/>
    </source>
</evidence>
<feature type="transmembrane region" description="Helical" evidence="6">
    <location>
        <begin position="12"/>
        <end position="35"/>
    </location>
</feature>
<reference evidence="7 8" key="2">
    <citation type="submission" date="2024-02" db="EMBL/GenBank/DDBJ databases">
        <title>The Genome Sequence of Enterococcus sp. DIV0159.</title>
        <authorList>
            <person name="Earl A."/>
            <person name="Manson A."/>
            <person name="Gilmore M."/>
            <person name="Sanders J."/>
            <person name="Shea T."/>
            <person name="Howe W."/>
            <person name="Livny J."/>
            <person name="Cuomo C."/>
            <person name="Neafsey D."/>
            <person name="Birren B."/>
        </authorList>
    </citation>
    <scope>NUCLEOTIDE SEQUENCE [LARGE SCALE GENOMIC DNA]</scope>
    <source>
        <strain evidence="7 8">665A</strain>
    </source>
</reference>
<dbReference type="PANTHER" id="PTHR30250">
    <property type="entry name" value="PST FAMILY PREDICTED COLANIC ACID TRANSPORTER"/>
    <property type="match status" value="1"/>
</dbReference>
<evidence type="ECO:0000256" key="2">
    <source>
        <dbReference type="ARBA" id="ARBA00022475"/>
    </source>
</evidence>
<feature type="transmembrane region" description="Helical" evidence="6">
    <location>
        <begin position="445"/>
        <end position="465"/>
    </location>
</feature>
<reference evidence="7 8" key="1">
    <citation type="submission" date="2021-03" db="EMBL/GenBank/DDBJ databases">
        <authorList>
            <person name="Gilmore M.S."/>
            <person name="Schwartzman J."/>
            <person name="Van Tyne D."/>
            <person name="Martin M."/>
            <person name="Earl A.M."/>
            <person name="Manson A.L."/>
            <person name="Straub T."/>
            <person name="Salamzade R."/>
            <person name="Saavedra J."/>
            <person name="Lebreton F."/>
            <person name="Prichula J."/>
            <person name="Schaufler K."/>
            <person name="Gaca A."/>
            <person name="Sgardioli B."/>
            <person name="Wagenaar J."/>
            <person name="Strong T."/>
        </authorList>
    </citation>
    <scope>NUCLEOTIDE SEQUENCE [LARGE SCALE GENOMIC DNA]</scope>
    <source>
        <strain evidence="7 8">665A</strain>
    </source>
</reference>
<comment type="caution">
    <text evidence="7">The sequence shown here is derived from an EMBL/GenBank/DDBJ whole genome shotgun (WGS) entry which is preliminary data.</text>
</comment>
<evidence type="ECO:0000313" key="8">
    <source>
        <dbReference type="Proteomes" id="UP000664357"/>
    </source>
</evidence>
<feature type="transmembrane region" description="Helical" evidence="6">
    <location>
        <begin position="297"/>
        <end position="321"/>
    </location>
</feature>
<evidence type="ECO:0000313" key="7">
    <source>
        <dbReference type="EMBL" id="MEO1768413.1"/>
    </source>
</evidence>
<evidence type="ECO:0000256" key="1">
    <source>
        <dbReference type="ARBA" id="ARBA00004651"/>
    </source>
</evidence>
<dbReference type="PANTHER" id="PTHR30250:SF11">
    <property type="entry name" value="O-ANTIGEN TRANSPORTER-RELATED"/>
    <property type="match status" value="1"/>
</dbReference>
<keyword evidence="3 6" id="KW-0812">Transmembrane</keyword>
<keyword evidence="2" id="KW-1003">Cell membrane</keyword>
<keyword evidence="5 6" id="KW-0472">Membrane</keyword>
<name>A0ABV0EIF3_9ENTE</name>
<keyword evidence="8" id="KW-1185">Reference proteome</keyword>
<dbReference type="RefSeq" id="WP_242704427.1">
    <property type="nucleotide sequence ID" value="NZ_JAFREL020000001.1"/>
</dbReference>
<dbReference type="InterPro" id="IPR050833">
    <property type="entry name" value="Poly_Biosynth_Transport"/>
</dbReference>
<protein>
    <recommendedName>
        <fullName evidence="9">Polysaccharide biosynthesis protein C-terminal domain-containing protein</fullName>
    </recommendedName>
</protein>
<feature type="transmembrane region" description="Helical" evidence="6">
    <location>
        <begin position="90"/>
        <end position="109"/>
    </location>
</feature>
<dbReference type="EMBL" id="JAFREL020000001">
    <property type="protein sequence ID" value="MEO1768413.1"/>
    <property type="molecule type" value="Genomic_DNA"/>
</dbReference>
<feature type="transmembrane region" description="Helical" evidence="6">
    <location>
        <begin position="228"/>
        <end position="247"/>
    </location>
</feature>
<feature type="transmembrane region" description="Helical" evidence="6">
    <location>
        <begin position="47"/>
        <end position="70"/>
    </location>
</feature>
<feature type="transmembrane region" description="Helical" evidence="6">
    <location>
        <begin position="174"/>
        <end position="194"/>
    </location>
</feature>